<name>W4QGD0_9BACI</name>
<dbReference type="Gene3D" id="3.40.30.10">
    <property type="entry name" value="Glutaredoxin"/>
    <property type="match status" value="1"/>
</dbReference>
<dbReference type="STRING" id="1236971.JCM9152_2395"/>
<keyword evidence="4" id="KW-1185">Reference proteome</keyword>
<dbReference type="CDD" id="cd02966">
    <property type="entry name" value="TlpA_like_family"/>
    <property type="match status" value="1"/>
</dbReference>
<keyword evidence="1" id="KW-1015">Disulfide bond</keyword>
<dbReference type="Proteomes" id="UP000018895">
    <property type="component" value="Unassembled WGS sequence"/>
</dbReference>
<dbReference type="PANTHER" id="PTHR42852">
    <property type="entry name" value="THIOL:DISULFIDE INTERCHANGE PROTEIN DSBE"/>
    <property type="match status" value="1"/>
</dbReference>
<evidence type="ECO:0000256" key="1">
    <source>
        <dbReference type="ARBA" id="ARBA00023157"/>
    </source>
</evidence>
<accession>W4QGD0</accession>
<dbReference type="AlphaFoldDB" id="W4QGD0"/>
<dbReference type="RefSeq" id="WP_035344094.1">
    <property type="nucleotide sequence ID" value="NZ_BAUU01000015.1"/>
</dbReference>
<gene>
    <name evidence="3" type="ORF">JCM9152_2395</name>
</gene>
<dbReference type="InterPro" id="IPR050553">
    <property type="entry name" value="Thioredoxin_ResA/DsbE_sf"/>
</dbReference>
<comment type="caution">
    <text evidence="3">The sequence shown here is derived from an EMBL/GenBank/DDBJ whole genome shotgun (WGS) entry which is preliminary data.</text>
</comment>
<dbReference type="GO" id="GO:0016491">
    <property type="term" value="F:oxidoreductase activity"/>
    <property type="evidence" value="ECO:0007669"/>
    <property type="project" value="InterPro"/>
</dbReference>
<dbReference type="InterPro" id="IPR000866">
    <property type="entry name" value="AhpC/TSA"/>
</dbReference>
<dbReference type="PANTHER" id="PTHR42852:SF17">
    <property type="entry name" value="THIOREDOXIN-LIKE PROTEIN HI_1115"/>
    <property type="match status" value="1"/>
</dbReference>
<feature type="domain" description="Thioredoxin" evidence="2">
    <location>
        <begin position="31"/>
        <end position="172"/>
    </location>
</feature>
<dbReference type="PROSITE" id="PS51352">
    <property type="entry name" value="THIOREDOXIN_2"/>
    <property type="match status" value="1"/>
</dbReference>
<proteinExistence type="predicted"/>
<protein>
    <submittedName>
        <fullName evidence="3">Thioredoxin</fullName>
    </submittedName>
</protein>
<evidence type="ECO:0000313" key="4">
    <source>
        <dbReference type="Proteomes" id="UP000018895"/>
    </source>
</evidence>
<dbReference type="InterPro" id="IPR017937">
    <property type="entry name" value="Thioredoxin_CS"/>
</dbReference>
<sequence>MKKLRTKMILGACVILAIAVIVFADRQQYGNEKGLVMEDFQLPMYEQDEGQLYDYQGDVIVLNLWASWCEPCRDEMPALMELQNDYVEKGLSIVTVNMQTTERTLNDAHQFIEEIDLTLPVFFDEDGELLERLRAKYGMPITYVIDREGEITEVFLGEVTYEMIEEEIEPLL</sequence>
<organism evidence="3 4">
    <name type="scientific">Halalkalibacter hemicellulosilyticusJCM 9152</name>
    <dbReference type="NCBI Taxonomy" id="1236971"/>
    <lineage>
        <taxon>Bacteria</taxon>
        <taxon>Bacillati</taxon>
        <taxon>Bacillota</taxon>
        <taxon>Bacilli</taxon>
        <taxon>Bacillales</taxon>
        <taxon>Bacillaceae</taxon>
        <taxon>Halalkalibacter</taxon>
    </lineage>
</organism>
<dbReference type="InterPro" id="IPR013766">
    <property type="entry name" value="Thioredoxin_domain"/>
</dbReference>
<evidence type="ECO:0000313" key="3">
    <source>
        <dbReference type="EMBL" id="GAE30962.1"/>
    </source>
</evidence>
<dbReference type="GO" id="GO:0016209">
    <property type="term" value="F:antioxidant activity"/>
    <property type="evidence" value="ECO:0007669"/>
    <property type="project" value="InterPro"/>
</dbReference>
<reference evidence="3" key="1">
    <citation type="journal article" date="2014" name="Genome Announc.">
        <title>Draft Genome Sequences of Three Alkaliphilic Bacillus Strains, Bacillus wakoensis JCM 9140T, Bacillus akibai JCM 9157T, and Bacillus hemicellulosilyticus JCM 9152T.</title>
        <authorList>
            <person name="Yuki M."/>
            <person name="Oshima K."/>
            <person name="Suda W."/>
            <person name="Oshida Y."/>
            <person name="Kitamura K."/>
            <person name="Iida T."/>
            <person name="Hattori M."/>
            <person name="Ohkuma M."/>
        </authorList>
    </citation>
    <scope>NUCLEOTIDE SEQUENCE [LARGE SCALE GENOMIC DNA]</scope>
    <source>
        <strain evidence="3">JCM 9152</strain>
    </source>
</reference>
<dbReference type="PROSITE" id="PS00194">
    <property type="entry name" value="THIOREDOXIN_1"/>
    <property type="match status" value="1"/>
</dbReference>
<dbReference type="EMBL" id="BAUU01000015">
    <property type="protein sequence ID" value="GAE30962.1"/>
    <property type="molecule type" value="Genomic_DNA"/>
</dbReference>
<dbReference type="Pfam" id="PF00578">
    <property type="entry name" value="AhpC-TSA"/>
    <property type="match status" value="1"/>
</dbReference>
<dbReference type="InterPro" id="IPR036249">
    <property type="entry name" value="Thioredoxin-like_sf"/>
</dbReference>
<evidence type="ECO:0000259" key="2">
    <source>
        <dbReference type="PROSITE" id="PS51352"/>
    </source>
</evidence>
<dbReference type="OrthoDB" id="25753at2"/>
<dbReference type="SUPFAM" id="SSF52833">
    <property type="entry name" value="Thioredoxin-like"/>
    <property type="match status" value="1"/>
</dbReference>